<evidence type="ECO:0000256" key="8">
    <source>
        <dbReference type="ARBA" id="ARBA00019357"/>
    </source>
</evidence>
<evidence type="ECO:0000256" key="9">
    <source>
        <dbReference type="ARBA" id="ARBA00022598"/>
    </source>
</evidence>
<comment type="catalytic activity">
    <reaction evidence="19">
        <text>10-formyltetrahydrofolyl-(gamma-L-Glu)(n) + L-glutamate + ATP = 10-formyltetrahydrofolyl-(gamma-L-Glu)(n+1) + ADP + phosphate + H(+)</text>
        <dbReference type="Rhea" id="RHEA:51904"/>
        <dbReference type="Rhea" id="RHEA-COMP:13088"/>
        <dbReference type="Rhea" id="RHEA-COMP:14300"/>
        <dbReference type="ChEBI" id="CHEBI:15378"/>
        <dbReference type="ChEBI" id="CHEBI:29985"/>
        <dbReference type="ChEBI" id="CHEBI:30616"/>
        <dbReference type="ChEBI" id="CHEBI:43474"/>
        <dbReference type="ChEBI" id="CHEBI:134413"/>
        <dbReference type="ChEBI" id="CHEBI:456216"/>
        <dbReference type="EC" id="6.3.2.17"/>
    </reaction>
</comment>
<feature type="domain" description="Mur ligase central" evidence="24">
    <location>
        <begin position="50"/>
        <end position="271"/>
    </location>
</feature>
<reference evidence="25 26" key="1">
    <citation type="submission" date="2019-09" db="EMBL/GenBank/DDBJ databases">
        <title>NBRP : Genome information of microbial organism related human and environment.</title>
        <authorList>
            <person name="Hattori M."/>
            <person name="Oshima K."/>
            <person name="Inaba H."/>
            <person name="Suda W."/>
            <person name="Sakamoto M."/>
            <person name="Iino T."/>
            <person name="Kitahara M."/>
            <person name="Oshida Y."/>
            <person name="Iida T."/>
            <person name="Kudo T."/>
            <person name="Itoh T."/>
            <person name="Ohkuma M."/>
        </authorList>
    </citation>
    <scope>NUCLEOTIDE SEQUENCE [LARGE SCALE GENOMIC DNA]</scope>
    <source>
        <strain evidence="25 26">Q-1</strain>
    </source>
</reference>
<keyword evidence="9 22" id="KW-0436">Ligase</keyword>
<dbReference type="InterPro" id="IPR018109">
    <property type="entry name" value="Folylpolyglutamate_synth_CS"/>
</dbReference>
<evidence type="ECO:0000256" key="1">
    <source>
        <dbReference type="ARBA" id="ARBA00001946"/>
    </source>
</evidence>
<comment type="similarity">
    <text evidence="5 22">Belongs to the folylpolyglutamate synthase family.</text>
</comment>
<dbReference type="GO" id="GO:0046872">
    <property type="term" value="F:metal ion binding"/>
    <property type="evidence" value="ECO:0007669"/>
    <property type="project" value="UniProtKB-KW"/>
</dbReference>
<evidence type="ECO:0000259" key="23">
    <source>
        <dbReference type="Pfam" id="PF02875"/>
    </source>
</evidence>
<dbReference type="InterPro" id="IPR013221">
    <property type="entry name" value="Mur_ligase_cen"/>
</dbReference>
<dbReference type="GO" id="GO:0046656">
    <property type="term" value="P:folic acid biosynthetic process"/>
    <property type="evidence" value="ECO:0007669"/>
    <property type="project" value="UniProtKB-KW"/>
</dbReference>
<evidence type="ECO:0000256" key="18">
    <source>
        <dbReference type="ARBA" id="ARBA00047493"/>
    </source>
</evidence>
<evidence type="ECO:0000313" key="25">
    <source>
        <dbReference type="EMBL" id="GER04709.1"/>
    </source>
</evidence>
<comment type="pathway">
    <text evidence="3">Cofactor biosynthesis; tetrahydrofolate biosynthesis; 7,8-dihydrofolate from 2-amino-4-hydroxy-6-hydroxymethyl-7,8-dihydropteridine diphosphate and 4-aminobenzoate: step 2/2.</text>
</comment>
<dbReference type="GO" id="GO:0005737">
    <property type="term" value="C:cytoplasm"/>
    <property type="evidence" value="ECO:0007669"/>
    <property type="project" value="TreeGrafter"/>
</dbReference>
<evidence type="ECO:0000256" key="14">
    <source>
        <dbReference type="ARBA" id="ARBA00022909"/>
    </source>
</evidence>
<dbReference type="Gene3D" id="3.90.190.20">
    <property type="entry name" value="Mur ligase, C-terminal domain"/>
    <property type="match status" value="1"/>
</dbReference>
<organism evidence="25 26">
    <name type="scientific">Iodidimonas nitroreducens</name>
    <dbReference type="NCBI Taxonomy" id="1236968"/>
    <lineage>
        <taxon>Bacteria</taxon>
        <taxon>Pseudomonadati</taxon>
        <taxon>Pseudomonadota</taxon>
        <taxon>Alphaproteobacteria</taxon>
        <taxon>Iodidimonadales</taxon>
        <taxon>Iodidimonadaceae</taxon>
        <taxon>Iodidimonas</taxon>
    </lineage>
</organism>
<dbReference type="FunFam" id="3.40.1190.10:FF:000011">
    <property type="entry name" value="Folylpolyglutamate synthase/dihydrofolate synthase"/>
    <property type="match status" value="1"/>
</dbReference>
<evidence type="ECO:0000256" key="10">
    <source>
        <dbReference type="ARBA" id="ARBA00022723"/>
    </source>
</evidence>
<dbReference type="Pfam" id="PF02875">
    <property type="entry name" value="Mur_ligase_C"/>
    <property type="match status" value="1"/>
</dbReference>
<evidence type="ECO:0000259" key="24">
    <source>
        <dbReference type="Pfam" id="PF08245"/>
    </source>
</evidence>
<protein>
    <recommendedName>
        <fullName evidence="8">Dihydrofolate synthase/folylpolyglutamate synthase</fullName>
        <ecNumber evidence="6">6.3.2.12</ecNumber>
        <ecNumber evidence="7">6.3.2.17</ecNumber>
    </recommendedName>
    <alternativeName>
        <fullName evidence="17">Folylpoly-gamma-glutamate synthetase-dihydrofolate synthetase</fullName>
    </alternativeName>
    <alternativeName>
        <fullName evidence="15">Folylpolyglutamate synthetase</fullName>
    </alternativeName>
    <alternativeName>
        <fullName evidence="16">Tetrahydrofolylpolyglutamate synthase</fullName>
    </alternativeName>
</protein>
<dbReference type="InterPro" id="IPR004101">
    <property type="entry name" value="Mur_ligase_C"/>
</dbReference>
<comment type="function">
    <text evidence="2">Functions in two distinct reactions of the de novo folate biosynthetic pathway. Catalyzes the addition of a glutamate residue to dihydropteroate (7,8-dihydropteroate or H2Pte) to form dihydrofolate (7,8-dihydrofolate monoglutamate or H2Pte-Glu). Also catalyzes successive additions of L-glutamate to tetrahydrofolate or 10-formyltetrahydrofolate or 5,10-methylenetetrahydrofolate, leading to folylpolyglutamate derivatives.</text>
</comment>
<evidence type="ECO:0000256" key="20">
    <source>
        <dbReference type="ARBA" id="ARBA00049035"/>
    </source>
</evidence>
<evidence type="ECO:0000256" key="16">
    <source>
        <dbReference type="ARBA" id="ARBA00030592"/>
    </source>
</evidence>
<dbReference type="InterPro" id="IPR036565">
    <property type="entry name" value="Mur-like_cat_sf"/>
</dbReference>
<keyword evidence="13" id="KW-0460">Magnesium</keyword>
<dbReference type="PANTHER" id="PTHR11136:SF0">
    <property type="entry name" value="DIHYDROFOLATE SYNTHETASE-RELATED"/>
    <property type="match status" value="1"/>
</dbReference>
<dbReference type="GO" id="GO:0008841">
    <property type="term" value="F:dihydrofolate synthase activity"/>
    <property type="evidence" value="ECO:0007669"/>
    <property type="project" value="UniProtKB-EC"/>
</dbReference>
<proteinExistence type="inferred from homology"/>
<evidence type="ECO:0000256" key="19">
    <source>
        <dbReference type="ARBA" id="ARBA00047808"/>
    </source>
</evidence>
<evidence type="ECO:0000256" key="7">
    <source>
        <dbReference type="ARBA" id="ARBA00013025"/>
    </source>
</evidence>
<dbReference type="PIRSF" id="PIRSF001563">
    <property type="entry name" value="Folylpolyglu_synth"/>
    <property type="match status" value="1"/>
</dbReference>
<comment type="catalytic activity">
    <reaction evidence="20">
        <text>(6R)-5,10-methylenetetrahydrofolyl-(gamma-L-Glu)(n) + L-glutamate + ATP = (6R)-5,10-methylenetetrahydrofolyl-(gamma-L-Glu)(n+1) + ADP + phosphate + H(+)</text>
        <dbReference type="Rhea" id="RHEA:51912"/>
        <dbReference type="Rhea" id="RHEA-COMP:13257"/>
        <dbReference type="Rhea" id="RHEA-COMP:13258"/>
        <dbReference type="ChEBI" id="CHEBI:15378"/>
        <dbReference type="ChEBI" id="CHEBI:29985"/>
        <dbReference type="ChEBI" id="CHEBI:30616"/>
        <dbReference type="ChEBI" id="CHEBI:43474"/>
        <dbReference type="ChEBI" id="CHEBI:136572"/>
        <dbReference type="ChEBI" id="CHEBI:456216"/>
        <dbReference type="EC" id="6.3.2.17"/>
    </reaction>
</comment>
<comment type="pathway">
    <text evidence="4">Cofactor biosynthesis; tetrahydrofolylpolyglutamate biosynthesis.</text>
</comment>
<evidence type="ECO:0000256" key="22">
    <source>
        <dbReference type="PIRNR" id="PIRNR001563"/>
    </source>
</evidence>
<evidence type="ECO:0000256" key="17">
    <source>
        <dbReference type="ARBA" id="ARBA00032510"/>
    </source>
</evidence>
<dbReference type="SUPFAM" id="SSF53623">
    <property type="entry name" value="MurD-like peptide ligases, catalytic domain"/>
    <property type="match status" value="1"/>
</dbReference>
<dbReference type="SUPFAM" id="SSF53244">
    <property type="entry name" value="MurD-like peptide ligases, peptide-binding domain"/>
    <property type="match status" value="1"/>
</dbReference>
<comment type="catalytic activity">
    <reaction evidence="18">
        <text>(6S)-5,6,7,8-tetrahydrofolyl-(gamma-L-Glu)(n) + L-glutamate + ATP = (6S)-5,6,7,8-tetrahydrofolyl-(gamma-L-Glu)(n+1) + ADP + phosphate + H(+)</text>
        <dbReference type="Rhea" id="RHEA:10580"/>
        <dbReference type="Rhea" id="RHEA-COMP:14738"/>
        <dbReference type="Rhea" id="RHEA-COMP:14740"/>
        <dbReference type="ChEBI" id="CHEBI:15378"/>
        <dbReference type="ChEBI" id="CHEBI:29985"/>
        <dbReference type="ChEBI" id="CHEBI:30616"/>
        <dbReference type="ChEBI" id="CHEBI:43474"/>
        <dbReference type="ChEBI" id="CHEBI:141005"/>
        <dbReference type="ChEBI" id="CHEBI:456216"/>
        <dbReference type="EC" id="6.3.2.17"/>
    </reaction>
</comment>
<accession>A0A5A7NCD3</accession>
<dbReference type="GO" id="GO:0004326">
    <property type="term" value="F:tetrahydrofolylpolyglutamate synthase activity"/>
    <property type="evidence" value="ECO:0007669"/>
    <property type="project" value="UniProtKB-EC"/>
</dbReference>
<comment type="cofactor">
    <cofactor evidence="1">
        <name>Mg(2+)</name>
        <dbReference type="ChEBI" id="CHEBI:18420"/>
    </cofactor>
</comment>
<comment type="catalytic activity">
    <reaction evidence="21">
        <text>7,8-dihydropteroate + L-glutamate + ATP = 7,8-dihydrofolate + ADP + phosphate + H(+)</text>
        <dbReference type="Rhea" id="RHEA:23584"/>
        <dbReference type="ChEBI" id="CHEBI:15378"/>
        <dbReference type="ChEBI" id="CHEBI:17839"/>
        <dbReference type="ChEBI" id="CHEBI:29985"/>
        <dbReference type="ChEBI" id="CHEBI:30616"/>
        <dbReference type="ChEBI" id="CHEBI:43474"/>
        <dbReference type="ChEBI" id="CHEBI:57451"/>
        <dbReference type="ChEBI" id="CHEBI:456216"/>
        <dbReference type="EC" id="6.3.2.12"/>
    </reaction>
</comment>
<gene>
    <name evidence="25" type="ORF">JCM17846_23910</name>
</gene>
<dbReference type="Proteomes" id="UP000324996">
    <property type="component" value="Unassembled WGS sequence"/>
</dbReference>
<dbReference type="PANTHER" id="PTHR11136">
    <property type="entry name" value="FOLYLPOLYGLUTAMATE SYNTHASE-RELATED"/>
    <property type="match status" value="1"/>
</dbReference>
<dbReference type="InterPro" id="IPR001645">
    <property type="entry name" value="Folylpolyglutamate_synth"/>
</dbReference>
<evidence type="ECO:0000256" key="3">
    <source>
        <dbReference type="ARBA" id="ARBA00004799"/>
    </source>
</evidence>
<dbReference type="EMBL" id="BKCN01000013">
    <property type="protein sequence ID" value="GER04709.1"/>
    <property type="molecule type" value="Genomic_DNA"/>
</dbReference>
<dbReference type="GO" id="GO:0046654">
    <property type="term" value="P:tetrahydrofolate biosynthetic process"/>
    <property type="evidence" value="ECO:0007669"/>
    <property type="project" value="UniProtKB-UniPathway"/>
</dbReference>
<evidence type="ECO:0000256" key="2">
    <source>
        <dbReference type="ARBA" id="ARBA00002714"/>
    </source>
</evidence>
<evidence type="ECO:0000256" key="6">
    <source>
        <dbReference type="ARBA" id="ARBA00013023"/>
    </source>
</evidence>
<dbReference type="Gene3D" id="3.40.1190.10">
    <property type="entry name" value="Mur-like, catalytic domain"/>
    <property type="match status" value="1"/>
</dbReference>
<evidence type="ECO:0000256" key="13">
    <source>
        <dbReference type="ARBA" id="ARBA00022842"/>
    </source>
</evidence>
<keyword evidence="26" id="KW-1185">Reference proteome</keyword>
<comment type="caution">
    <text evidence="25">The sequence shown here is derived from an EMBL/GenBank/DDBJ whole genome shotgun (WGS) entry which is preliminary data.</text>
</comment>
<dbReference type="GO" id="GO:0005524">
    <property type="term" value="F:ATP binding"/>
    <property type="evidence" value="ECO:0007669"/>
    <property type="project" value="UniProtKB-KW"/>
</dbReference>
<dbReference type="UniPathway" id="UPA00077">
    <property type="reaction ID" value="UER00157"/>
</dbReference>
<evidence type="ECO:0000256" key="21">
    <source>
        <dbReference type="ARBA" id="ARBA00049161"/>
    </source>
</evidence>
<keyword evidence="12 22" id="KW-0067">ATP-binding</keyword>
<evidence type="ECO:0000256" key="12">
    <source>
        <dbReference type="ARBA" id="ARBA00022840"/>
    </source>
</evidence>
<evidence type="ECO:0000256" key="15">
    <source>
        <dbReference type="ARBA" id="ARBA00030048"/>
    </source>
</evidence>
<dbReference type="EC" id="6.3.2.12" evidence="6"/>
<evidence type="ECO:0000313" key="26">
    <source>
        <dbReference type="Proteomes" id="UP000324996"/>
    </source>
</evidence>
<evidence type="ECO:0000256" key="11">
    <source>
        <dbReference type="ARBA" id="ARBA00022741"/>
    </source>
</evidence>
<keyword evidence="14" id="KW-0289">Folate biosynthesis</keyword>
<keyword evidence="10" id="KW-0479">Metal-binding</keyword>
<dbReference type="InterPro" id="IPR036615">
    <property type="entry name" value="Mur_ligase_C_dom_sf"/>
</dbReference>
<dbReference type="PROSITE" id="PS01012">
    <property type="entry name" value="FOLYLPOLYGLU_SYNT_2"/>
    <property type="match status" value="1"/>
</dbReference>
<dbReference type="Pfam" id="PF08245">
    <property type="entry name" value="Mur_ligase_M"/>
    <property type="match status" value="1"/>
</dbReference>
<evidence type="ECO:0000256" key="4">
    <source>
        <dbReference type="ARBA" id="ARBA00005150"/>
    </source>
</evidence>
<dbReference type="AlphaFoldDB" id="A0A5A7NCD3"/>
<name>A0A5A7NCD3_9PROT</name>
<evidence type="ECO:0000256" key="5">
    <source>
        <dbReference type="ARBA" id="ARBA00008276"/>
    </source>
</evidence>
<dbReference type="RefSeq" id="WP_042087094.1">
    <property type="nucleotide sequence ID" value="NZ_BKCN01000013.1"/>
</dbReference>
<feature type="domain" description="Mur ligase C-terminal" evidence="23">
    <location>
        <begin position="314"/>
        <end position="427"/>
    </location>
</feature>
<dbReference type="NCBIfam" id="TIGR01499">
    <property type="entry name" value="folC"/>
    <property type="match status" value="1"/>
</dbReference>
<dbReference type="EC" id="6.3.2.17" evidence="7"/>
<keyword evidence="11 22" id="KW-0547">Nucleotide-binding</keyword>
<sequence length="443" mass="46645">MSPSRQSVEQALGRLGALHPKVIDLSLGRIIDLLGKLGNPHLSLPPVLHVAGTNGKGSVVATCRAMAEAAGLRVHSYISPHLVRFNERIRIQGRLIDDEALVALLDEVEQSNAGAPITFFEITTAAAFLAFARVPADLCLLEVGLGGRLDATNVIDRPAAIAITPISLDHQSFLGNRLDQIAAEKAGIIKPHVPAIFGPQTAQAAAVLQQTAQSLSAPYQIYGRDWRAALHKDKAGVMKLLYQDQKDRLELPAPILHGPHQAANAGIAIALLRAQQAVDVPLAALRAGLGWVRWPGRLQKLEAGPLVDRLPPGADLWLDGGHNPAAARILRAALLQMAPETRPIIAIIGMMGNRDPSSFIKPLQGLVQTVYGVPIPSAEHPCAPSKIATAASQCGLRGLVASGVAGALDAIAHEASAEPPLVLITGSLYLAGEVLAENGHIPD</sequence>